<dbReference type="SUPFAM" id="SSF50998">
    <property type="entry name" value="Quinoprotein alcohol dehydrogenase-like"/>
    <property type="match status" value="1"/>
</dbReference>
<keyword evidence="8 11" id="KW-1133">Transmembrane helix</keyword>
<evidence type="ECO:0000256" key="12">
    <source>
        <dbReference type="SAM" id="SignalP"/>
    </source>
</evidence>
<feature type="signal peptide" evidence="12">
    <location>
        <begin position="1"/>
        <end position="20"/>
    </location>
</feature>
<dbReference type="GO" id="GO:0034975">
    <property type="term" value="P:protein folding in endoplasmic reticulum"/>
    <property type="evidence" value="ECO:0007669"/>
    <property type="project" value="TreeGrafter"/>
</dbReference>
<dbReference type="OrthoDB" id="28092at2759"/>
<dbReference type="InterPro" id="IPR011047">
    <property type="entry name" value="Quinoprotein_ADH-like_sf"/>
</dbReference>
<dbReference type="InterPro" id="IPR026895">
    <property type="entry name" value="EMC1"/>
</dbReference>
<name>A0A165P754_EXIGL</name>
<evidence type="ECO:0000256" key="8">
    <source>
        <dbReference type="ARBA" id="ARBA00022989"/>
    </source>
</evidence>
<keyword evidence="16" id="KW-1185">Reference proteome</keyword>
<keyword evidence="10" id="KW-0325">Glycoprotein</keyword>
<proteinExistence type="inferred from homology"/>
<evidence type="ECO:0000256" key="5">
    <source>
        <dbReference type="ARBA" id="ARBA00022692"/>
    </source>
</evidence>
<reference evidence="15 16" key="1">
    <citation type="journal article" date="2016" name="Mol. Biol. Evol.">
        <title>Comparative Genomics of Early-Diverging Mushroom-Forming Fungi Provides Insights into the Origins of Lignocellulose Decay Capabilities.</title>
        <authorList>
            <person name="Nagy L.G."/>
            <person name="Riley R."/>
            <person name="Tritt A."/>
            <person name="Adam C."/>
            <person name="Daum C."/>
            <person name="Floudas D."/>
            <person name="Sun H."/>
            <person name="Yadav J.S."/>
            <person name="Pangilinan J."/>
            <person name="Larsson K.H."/>
            <person name="Matsuura K."/>
            <person name="Barry K."/>
            <person name="Labutti K."/>
            <person name="Kuo R."/>
            <person name="Ohm R.A."/>
            <person name="Bhattacharya S.S."/>
            <person name="Shirouzu T."/>
            <person name="Yoshinaga Y."/>
            <person name="Martin F.M."/>
            <person name="Grigoriev I.V."/>
            <person name="Hibbett D.S."/>
        </authorList>
    </citation>
    <scope>NUCLEOTIDE SEQUENCE [LARGE SCALE GENOMIC DNA]</scope>
    <source>
        <strain evidence="15 16">HHB12029</strain>
    </source>
</reference>
<gene>
    <name evidence="15" type="ORF">EXIGLDRAFT_666141</name>
</gene>
<evidence type="ECO:0000259" key="13">
    <source>
        <dbReference type="Pfam" id="PF07774"/>
    </source>
</evidence>
<evidence type="ECO:0000256" key="9">
    <source>
        <dbReference type="ARBA" id="ARBA00023136"/>
    </source>
</evidence>
<comment type="subunit">
    <text evidence="3">Component of the ER membrane protein complex (EMC).</text>
</comment>
<feature type="domain" description="ER membrane protein complex subunit 1 C-terminal" evidence="13">
    <location>
        <begin position="809"/>
        <end position="1024"/>
    </location>
</feature>
<protein>
    <recommendedName>
        <fullName evidence="4">ER membrane protein complex subunit 1</fullName>
    </recommendedName>
</protein>
<dbReference type="Pfam" id="PF07774">
    <property type="entry name" value="EMC1_C"/>
    <property type="match status" value="1"/>
</dbReference>
<dbReference type="GO" id="GO:0072546">
    <property type="term" value="C:EMC complex"/>
    <property type="evidence" value="ECO:0007669"/>
    <property type="project" value="InterPro"/>
</dbReference>
<dbReference type="PANTHER" id="PTHR21573:SF0">
    <property type="entry name" value="ER MEMBRANE PROTEIN COMPLEX SUBUNIT 1"/>
    <property type="match status" value="1"/>
</dbReference>
<evidence type="ECO:0000256" key="7">
    <source>
        <dbReference type="ARBA" id="ARBA00022824"/>
    </source>
</evidence>
<evidence type="ECO:0000256" key="11">
    <source>
        <dbReference type="SAM" id="Phobius"/>
    </source>
</evidence>
<evidence type="ECO:0000256" key="3">
    <source>
        <dbReference type="ARBA" id="ARBA00011276"/>
    </source>
</evidence>
<keyword evidence="6 12" id="KW-0732">Signal</keyword>
<dbReference type="STRING" id="1314781.A0A165P754"/>
<evidence type="ECO:0000256" key="1">
    <source>
        <dbReference type="ARBA" id="ARBA00004115"/>
    </source>
</evidence>
<evidence type="ECO:0000256" key="4">
    <source>
        <dbReference type="ARBA" id="ARBA00020824"/>
    </source>
</evidence>
<comment type="similarity">
    <text evidence="2">Belongs to the EMC1 family.</text>
</comment>
<keyword evidence="9 11" id="KW-0472">Membrane</keyword>
<organism evidence="15 16">
    <name type="scientific">Exidia glandulosa HHB12029</name>
    <dbReference type="NCBI Taxonomy" id="1314781"/>
    <lineage>
        <taxon>Eukaryota</taxon>
        <taxon>Fungi</taxon>
        <taxon>Dikarya</taxon>
        <taxon>Basidiomycota</taxon>
        <taxon>Agaricomycotina</taxon>
        <taxon>Agaricomycetes</taxon>
        <taxon>Auriculariales</taxon>
        <taxon>Exidiaceae</taxon>
        <taxon>Exidia</taxon>
    </lineage>
</organism>
<feature type="domain" description="EMC1 first beta-propeller" evidence="14">
    <location>
        <begin position="20"/>
        <end position="462"/>
    </location>
</feature>
<dbReference type="EMBL" id="KV425892">
    <property type="protein sequence ID" value="KZW01742.1"/>
    <property type="molecule type" value="Genomic_DNA"/>
</dbReference>
<dbReference type="Proteomes" id="UP000077266">
    <property type="component" value="Unassembled WGS sequence"/>
</dbReference>
<dbReference type="AlphaFoldDB" id="A0A165P754"/>
<feature type="chain" id="PRO_5007863729" description="ER membrane protein complex subunit 1" evidence="12">
    <location>
        <begin position="21"/>
        <end position="1026"/>
    </location>
</feature>
<accession>A0A165P754</accession>
<dbReference type="InParanoid" id="A0A165P754"/>
<evidence type="ECO:0000313" key="16">
    <source>
        <dbReference type="Proteomes" id="UP000077266"/>
    </source>
</evidence>
<dbReference type="InterPro" id="IPR011678">
    <property type="entry name" value="EMC1_C"/>
</dbReference>
<comment type="subcellular location">
    <subcellularLocation>
        <location evidence="1">Endoplasmic reticulum membrane</location>
        <topology evidence="1">Single-pass type I membrane protein</topology>
    </subcellularLocation>
</comment>
<evidence type="ECO:0000259" key="14">
    <source>
        <dbReference type="Pfam" id="PF25293"/>
    </source>
</evidence>
<keyword evidence="5 11" id="KW-0812">Transmembrane</keyword>
<sequence length="1026" mass="111434">MRVLRSAVVAVLAAAHGALALHAEDAGKVDWHKSFIGLPLPGREFTPNFHRVPPFRFKQSWKSVIITATQANVLAGINPADSAIVWRRTYEQDDVIVNMKCNDDVVALYGRGEPTAENSELDPRGPVVVAALSGPGGATLRVFEATTGLLTFEARMHTPGEALLTQPITLSNDIAFAIEESPDVFVLTNGASVTRVHGFFGTKTWRWNSPDAASSVLYTKLATSTAAVYVIGFVKSIRSYTLQVVALDAKTGVELASINVPSDIADAQDSIVTVSLKAIGIPFVVWTQDGKAMSLALTPELDAKPQVVADGKFVRVLDVNLELSGLVVGIRPDGSAQLLRVDEAKRTVVTSFEFPMSATNPRQYSESDYAGTMDRQTRPYVARTFWTNAQHVGATHVLSTHDGRISGTGFRFDTLAHGFIARGSIDCASPEPNVVVSRTLVTSSTGALQLWQAEKLVWDRDEGLSAASAVEYVDLPERKAVVARTGAESFDERIARHIGGLKDLPNYIVAWSQRFLANTYVLESGELWRDPFGFRKVIVVASRSGKVYALDSTNGNVVWSKLLGTDARGGVLEPVRMFVLKTAAETSSPEIVVFVQHHPPGEPSETVAYHFNALDGEQEGMKGVAALSGMLLFKSPLRDAYLLPGTPRVVVLVDGDLKVHMYPQSEDAGIAFAKVGESLRFALPATSSLETAHQQIVGYASPLSQVYPFQAQELWRTAFAPGEEIVSVVKRPHEPIASFGKVVAGKKTLYRYLNPHLLAVVTSTRSGPVPSNSSSCAVNIVDGAKGTIVYRAQVAARGAPCDVKLAFAQNWLTYHYYDPANDGQDAAKGYRFVTLELYEGHGPDDKSSSPDVSAYSYDTVRVHAVENSFVSTSRVVALATTTTKYGITTRNLIVANSKNQLVSMPRRLLDPRRHKGKPTSADQEEGLIPYEPLVPEDPRMIISHNYQVHGVRHIVTSPALLESTSLVLAYGLDLFASRVTPSGTFDLLSESFNKPQLALTVCGLLVAIIIVKPIARNKLLRQKWYG</sequence>
<evidence type="ECO:0000256" key="6">
    <source>
        <dbReference type="ARBA" id="ARBA00022729"/>
    </source>
</evidence>
<keyword evidence="7" id="KW-0256">Endoplasmic reticulum</keyword>
<dbReference type="PANTHER" id="PTHR21573">
    <property type="entry name" value="ER MEMBRANE PROTEIN COMPLEX SUBUNIT 1"/>
    <property type="match status" value="1"/>
</dbReference>
<dbReference type="InterPro" id="IPR058545">
    <property type="entry name" value="Beta-prop_EMC1_1st"/>
</dbReference>
<evidence type="ECO:0000313" key="15">
    <source>
        <dbReference type="EMBL" id="KZW01742.1"/>
    </source>
</evidence>
<dbReference type="Pfam" id="PF25293">
    <property type="entry name" value="Beta-prop_EMC1_N"/>
    <property type="match status" value="1"/>
</dbReference>
<evidence type="ECO:0000256" key="2">
    <source>
        <dbReference type="ARBA" id="ARBA00007904"/>
    </source>
</evidence>
<feature type="transmembrane region" description="Helical" evidence="11">
    <location>
        <begin position="997"/>
        <end position="1015"/>
    </location>
</feature>
<evidence type="ECO:0000256" key="10">
    <source>
        <dbReference type="ARBA" id="ARBA00023180"/>
    </source>
</evidence>